<name>A0ABD5Z0H5_9EURY</name>
<dbReference type="Proteomes" id="UP001596447">
    <property type="component" value="Unassembled WGS sequence"/>
</dbReference>
<evidence type="ECO:0000259" key="4">
    <source>
        <dbReference type="Pfam" id="PF00205"/>
    </source>
</evidence>
<dbReference type="CDD" id="cd07035">
    <property type="entry name" value="TPP_PYR_POX_like"/>
    <property type="match status" value="1"/>
</dbReference>
<feature type="domain" description="Thiamine pyrophosphate enzyme TPP-binding" evidence="5">
    <location>
        <begin position="391"/>
        <end position="540"/>
    </location>
</feature>
<dbReference type="PANTHER" id="PTHR18968">
    <property type="entry name" value="THIAMINE PYROPHOSPHATE ENZYMES"/>
    <property type="match status" value="1"/>
</dbReference>
<evidence type="ECO:0000313" key="7">
    <source>
        <dbReference type="EMBL" id="MFC7198656.1"/>
    </source>
</evidence>
<dbReference type="InterPro" id="IPR029061">
    <property type="entry name" value="THDP-binding"/>
</dbReference>
<dbReference type="SUPFAM" id="SSF52518">
    <property type="entry name" value="Thiamin diphosphate-binding fold (THDP-binding)"/>
    <property type="match status" value="2"/>
</dbReference>
<dbReference type="InterPro" id="IPR029035">
    <property type="entry name" value="DHS-like_NAD/FAD-binding_dom"/>
</dbReference>
<evidence type="ECO:0000256" key="1">
    <source>
        <dbReference type="ARBA" id="ARBA00007812"/>
    </source>
</evidence>
<dbReference type="Pfam" id="PF02776">
    <property type="entry name" value="TPP_enzyme_N"/>
    <property type="match status" value="1"/>
</dbReference>
<dbReference type="EMBL" id="JBHTAR010000011">
    <property type="protein sequence ID" value="MFC7198656.1"/>
    <property type="molecule type" value="Genomic_DNA"/>
</dbReference>
<dbReference type="InterPro" id="IPR045229">
    <property type="entry name" value="TPP_enz"/>
</dbReference>
<dbReference type="PANTHER" id="PTHR18968:SF167">
    <property type="entry name" value="ACETOLACTATE SYNTHASE LARGE SUBUNIT ILVB2-RELATED"/>
    <property type="match status" value="1"/>
</dbReference>
<keyword evidence="8" id="KW-1185">Reference proteome</keyword>
<keyword evidence="2 3" id="KW-0786">Thiamine pyrophosphate</keyword>
<dbReference type="InterPro" id="IPR012001">
    <property type="entry name" value="Thiamin_PyroP_enz_TPP-bd_dom"/>
</dbReference>
<proteinExistence type="inferred from homology"/>
<reference evidence="7 8" key="1">
    <citation type="journal article" date="2019" name="Int. J. Syst. Evol. Microbiol.">
        <title>The Global Catalogue of Microorganisms (GCM) 10K type strain sequencing project: providing services to taxonomists for standard genome sequencing and annotation.</title>
        <authorList>
            <consortium name="The Broad Institute Genomics Platform"/>
            <consortium name="The Broad Institute Genome Sequencing Center for Infectious Disease"/>
            <person name="Wu L."/>
            <person name="Ma J."/>
        </authorList>
    </citation>
    <scope>NUCLEOTIDE SEQUENCE [LARGE SCALE GENOMIC DNA]</scope>
    <source>
        <strain evidence="7 8">XZGYJ-43</strain>
    </source>
</reference>
<dbReference type="Pfam" id="PF02775">
    <property type="entry name" value="TPP_enzyme_C"/>
    <property type="match status" value="1"/>
</dbReference>
<protein>
    <submittedName>
        <fullName evidence="7">Thiamine pyrophosphate-binding protein</fullName>
    </submittedName>
</protein>
<dbReference type="SUPFAM" id="SSF52467">
    <property type="entry name" value="DHS-like NAD/FAD-binding domain"/>
    <property type="match status" value="1"/>
</dbReference>
<feature type="domain" description="Thiamine pyrophosphate enzyme central" evidence="4">
    <location>
        <begin position="194"/>
        <end position="326"/>
    </location>
</feature>
<dbReference type="InterPro" id="IPR012000">
    <property type="entry name" value="Thiamin_PyroP_enz_cen_dom"/>
</dbReference>
<accession>A0ABD5Z0H5</accession>
<evidence type="ECO:0000256" key="2">
    <source>
        <dbReference type="ARBA" id="ARBA00023052"/>
    </source>
</evidence>
<feature type="domain" description="Thiamine pyrophosphate enzyme N-terminal TPP-binding" evidence="6">
    <location>
        <begin position="9"/>
        <end position="120"/>
    </location>
</feature>
<dbReference type="RefSeq" id="WP_279528615.1">
    <property type="nucleotide sequence ID" value="NZ_CP122312.1"/>
</dbReference>
<dbReference type="Gene3D" id="3.40.50.970">
    <property type="match status" value="2"/>
</dbReference>
<evidence type="ECO:0000313" key="8">
    <source>
        <dbReference type="Proteomes" id="UP001596447"/>
    </source>
</evidence>
<dbReference type="InterPro" id="IPR011766">
    <property type="entry name" value="TPP_enzyme_TPP-bd"/>
</dbReference>
<gene>
    <name evidence="7" type="ORF">ACFQJ9_04340</name>
</gene>
<evidence type="ECO:0000259" key="6">
    <source>
        <dbReference type="Pfam" id="PF02776"/>
    </source>
</evidence>
<organism evidence="7 8">
    <name type="scientific">Halospeciosus flavus</name>
    <dbReference type="NCBI Taxonomy" id="3032283"/>
    <lineage>
        <taxon>Archaea</taxon>
        <taxon>Methanobacteriati</taxon>
        <taxon>Methanobacteriota</taxon>
        <taxon>Stenosarchaea group</taxon>
        <taxon>Halobacteria</taxon>
        <taxon>Halobacteriales</taxon>
        <taxon>Halobacteriaceae</taxon>
        <taxon>Halospeciosus</taxon>
    </lineage>
</organism>
<evidence type="ECO:0000259" key="5">
    <source>
        <dbReference type="Pfam" id="PF02775"/>
    </source>
</evidence>
<dbReference type="AlphaFoldDB" id="A0ABD5Z0H5"/>
<dbReference type="GO" id="GO:0006082">
    <property type="term" value="P:organic acid metabolic process"/>
    <property type="evidence" value="ECO:0007669"/>
    <property type="project" value="UniProtKB-ARBA"/>
</dbReference>
<comment type="caution">
    <text evidence="7">The sequence shown here is derived from an EMBL/GenBank/DDBJ whole genome shotgun (WGS) entry which is preliminary data.</text>
</comment>
<evidence type="ECO:0000256" key="3">
    <source>
        <dbReference type="RuleBase" id="RU362132"/>
    </source>
</evidence>
<dbReference type="Pfam" id="PF00205">
    <property type="entry name" value="TPP_enzyme_M"/>
    <property type="match status" value="1"/>
</dbReference>
<comment type="similarity">
    <text evidence="1 3">Belongs to the TPP enzyme family.</text>
</comment>
<dbReference type="Gene3D" id="3.40.50.1220">
    <property type="entry name" value="TPP-binding domain"/>
    <property type="match status" value="1"/>
</dbReference>
<dbReference type="GO" id="GO:0044272">
    <property type="term" value="P:sulfur compound biosynthetic process"/>
    <property type="evidence" value="ECO:0007669"/>
    <property type="project" value="UniProtKB-ARBA"/>
</dbReference>
<sequence length="563" mass="59269">MSEDAESRNGGEVVYDALVDAGVEVLVGLPGTQTLPLDRIVVERDEMEYVMARHETAIPHIAWGYYEATGRPAATLTVPGPGDTNAMHGLKNADEDCVPILHVSADVNPEDRGKGPIHEIEADTFDNAVKANVSVESEVELGEKVVEGIETALTEPYGPVRLGVPSGLLAADVESPDATVTPTRKTFDNEDAYDEAATRLTDAERPVVYAGGGARRSAEGDRVVRELADALDAPVVTSYKGKGVFPEDDPRSLGVTGSHTPAGALDVLDAADVVLALGTDFDGVTTAHWDLPMGDTVIHVNLDTADVNASYEADVPILADVTAAGDALLARLDESAGSGWNGEDVGSFVREEYRDHLDSLGLFDGGEPANTPELLDAVREVTPRSTPVTTDVGGFRLWSMQAFDAYAPEDFVTAGSWAGMGVGLPAAIGAAVANGGDDPVLCLTGDGGLMMCIHELHTAAEYDLPVVVVVSNNADYGIISKSPKIREYTDDHEFTWGAPDFATVAEGFGVRGTRARTAAEAKEAVEDAFARNDGPELIDVAVETEEASAPEAADYESSVGDLF</sequence>